<feature type="transmembrane region" description="Helical" evidence="1">
    <location>
        <begin position="113"/>
        <end position="133"/>
    </location>
</feature>
<gene>
    <name evidence="2" type="ORF">CVV68_12415</name>
</gene>
<protein>
    <recommendedName>
        <fullName evidence="4">Stage II sporulation protein M</fullName>
    </recommendedName>
</protein>
<comment type="caution">
    <text evidence="2">The sequence shown here is derived from an EMBL/GenBank/DDBJ whole genome shotgun (WGS) entry which is preliminary data.</text>
</comment>
<organism evidence="2 3">
    <name type="scientific">Arthrobacter livingstonensis</name>
    <dbReference type="NCBI Taxonomy" id="670078"/>
    <lineage>
        <taxon>Bacteria</taxon>
        <taxon>Bacillati</taxon>
        <taxon>Actinomycetota</taxon>
        <taxon>Actinomycetes</taxon>
        <taxon>Micrococcales</taxon>
        <taxon>Micrococcaceae</taxon>
        <taxon>Arthrobacter</taxon>
    </lineage>
</organism>
<sequence length="176" mass="18071">MYTRLGATALSLVLMVGGIAIGFQTDLASAIVLDRNGIAQESWGAVFLGVIISNGPALCLVYGGVLSGGLLTLIAWPIISIYIGSTMRTGINIMGVEGVAGAIWAYAPVEFVALALAAAAGMMPVAAAVWASLSTGGSNRPLRAYLNEFPHTLRFFGIAVVTLLAAAAIEAFVITN</sequence>
<evidence type="ECO:0000256" key="1">
    <source>
        <dbReference type="SAM" id="Phobius"/>
    </source>
</evidence>
<keyword evidence="1" id="KW-0472">Membrane</keyword>
<feature type="transmembrane region" description="Helical" evidence="1">
    <location>
        <begin position="46"/>
        <end position="79"/>
    </location>
</feature>
<keyword evidence="1" id="KW-1133">Transmembrane helix</keyword>
<reference evidence="2 3" key="1">
    <citation type="submission" date="2018-05" db="EMBL/GenBank/DDBJ databases">
        <title>Genetic diversity of glacier-inhabiting Cryobacterium bacteria in China and description of Cryobacterium mengkeensis sp. nov. and Arthrobacter glacialis sp. nov.</title>
        <authorList>
            <person name="Liu Q."/>
            <person name="Xin Y.-H."/>
        </authorList>
    </citation>
    <scope>NUCLEOTIDE SEQUENCE [LARGE SCALE GENOMIC DNA]</scope>
    <source>
        <strain evidence="2 3">LI2</strain>
    </source>
</reference>
<evidence type="ECO:0000313" key="3">
    <source>
        <dbReference type="Proteomes" id="UP000247832"/>
    </source>
</evidence>
<dbReference type="Proteomes" id="UP000247832">
    <property type="component" value="Unassembled WGS sequence"/>
</dbReference>
<evidence type="ECO:0000313" key="2">
    <source>
        <dbReference type="EMBL" id="PYI66892.1"/>
    </source>
</evidence>
<dbReference type="EMBL" id="QJVD01000012">
    <property type="protein sequence ID" value="PYI66892.1"/>
    <property type="molecule type" value="Genomic_DNA"/>
</dbReference>
<accession>A0A2V5L862</accession>
<name>A0A2V5L862_9MICC</name>
<dbReference type="OrthoDB" id="4942100at2"/>
<dbReference type="RefSeq" id="WP_110501323.1">
    <property type="nucleotide sequence ID" value="NZ_QJVD01000012.1"/>
</dbReference>
<dbReference type="AlphaFoldDB" id="A0A2V5L862"/>
<keyword evidence="3" id="KW-1185">Reference proteome</keyword>
<feature type="transmembrane region" description="Helical" evidence="1">
    <location>
        <begin position="153"/>
        <end position="174"/>
    </location>
</feature>
<proteinExistence type="predicted"/>
<keyword evidence="1" id="KW-0812">Transmembrane</keyword>
<evidence type="ECO:0008006" key="4">
    <source>
        <dbReference type="Google" id="ProtNLM"/>
    </source>
</evidence>